<accession>A0A6L6WKA4</accession>
<evidence type="ECO:0000313" key="3">
    <source>
        <dbReference type="Proteomes" id="UP000478892"/>
    </source>
</evidence>
<organism evidence="2 3">
    <name type="scientific">Parasedimentitalea huanghaiensis</name>
    <dbReference type="NCBI Taxonomy" id="2682100"/>
    <lineage>
        <taxon>Bacteria</taxon>
        <taxon>Pseudomonadati</taxon>
        <taxon>Pseudomonadota</taxon>
        <taxon>Alphaproteobacteria</taxon>
        <taxon>Rhodobacterales</taxon>
        <taxon>Paracoccaceae</taxon>
        <taxon>Parasedimentitalea</taxon>
    </lineage>
</organism>
<dbReference type="PANTHER" id="PTHR42912">
    <property type="entry name" value="METHYLTRANSFERASE"/>
    <property type="match status" value="1"/>
</dbReference>
<name>A0A6L6WKA4_9RHOB</name>
<dbReference type="CDD" id="cd02440">
    <property type="entry name" value="AdoMet_MTases"/>
    <property type="match status" value="1"/>
</dbReference>
<dbReference type="GO" id="GO:0032259">
    <property type="term" value="P:methylation"/>
    <property type="evidence" value="ECO:0007669"/>
    <property type="project" value="UniProtKB-KW"/>
</dbReference>
<dbReference type="SUPFAM" id="SSF53335">
    <property type="entry name" value="S-adenosyl-L-methionine-dependent methyltransferases"/>
    <property type="match status" value="1"/>
</dbReference>
<dbReference type="InterPro" id="IPR013216">
    <property type="entry name" value="Methyltransf_11"/>
</dbReference>
<evidence type="ECO:0000313" key="2">
    <source>
        <dbReference type="EMBL" id="MVO16172.1"/>
    </source>
</evidence>
<reference evidence="2 3" key="1">
    <citation type="submission" date="2019-12" db="EMBL/GenBank/DDBJ databases">
        <authorList>
            <person name="Zhang Y.-J."/>
        </authorList>
    </citation>
    <scope>NUCLEOTIDE SEQUENCE [LARGE SCALE GENOMIC DNA]</scope>
    <source>
        <strain evidence="2 3">CY05</strain>
    </source>
</reference>
<dbReference type="InterPro" id="IPR050508">
    <property type="entry name" value="Methyltransf_Superfamily"/>
</dbReference>
<dbReference type="GO" id="GO:0008757">
    <property type="term" value="F:S-adenosylmethionine-dependent methyltransferase activity"/>
    <property type="evidence" value="ECO:0007669"/>
    <property type="project" value="InterPro"/>
</dbReference>
<feature type="domain" description="Methyltransferase type 11" evidence="1">
    <location>
        <begin position="65"/>
        <end position="158"/>
    </location>
</feature>
<dbReference type="EMBL" id="WQLV01000005">
    <property type="protein sequence ID" value="MVO16172.1"/>
    <property type="molecule type" value="Genomic_DNA"/>
</dbReference>
<keyword evidence="2" id="KW-0489">Methyltransferase</keyword>
<dbReference type="Proteomes" id="UP000478892">
    <property type="component" value="Unassembled WGS sequence"/>
</dbReference>
<proteinExistence type="predicted"/>
<protein>
    <submittedName>
        <fullName evidence="2">Methyltransferase domain-containing protein</fullName>
    </submittedName>
</protein>
<comment type="caution">
    <text evidence="2">The sequence shown here is derived from an EMBL/GenBank/DDBJ whole genome shotgun (WGS) entry which is preliminary data.</text>
</comment>
<dbReference type="Pfam" id="PF08241">
    <property type="entry name" value="Methyltransf_11"/>
    <property type="match status" value="1"/>
</dbReference>
<dbReference type="Gene3D" id="3.40.50.150">
    <property type="entry name" value="Vaccinia Virus protein VP39"/>
    <property type="match status" value="1"/>
</dbReference>
<gene>
    <name evidence="2" type="ORF">GO984_10135</name>
</gene>
<dbReference type="PANTHER" id="PTHR42912:SF80">
    <property type="entry name" value="METHYLTRANSFERASE DOMAIN-CONTAINING PROTEIN"/>
    <property type="match status" value="1"/>
</dbReference>
<dbReference type="AlphaFoldDB" id="A0A6L6WKA4"/>
<keyword evidence="2" id="KW-0808">Transferase</keyword>
<dbReference type="InterPro" id="IPR029063">
    <property type="entry name" value="SAM-dependent_MTases_sf"/>
</dbReference>
<keyword evidence="3" id="KW-1185">Reference proteome</keyword>
<sequence>MMDIRGHNFDLKEEIRSYWSDRAATFDDSPSHLIENQYGLAVWQNFIRRSFELGPDQMLVGKQVLDIACGTGEISRVLCSLGAEVVGLDFSEKMHDRAKEKLMGKSWTPLLCDAENLLGVADDAFDFAVTRHLAWTLTKPEKAYAEWRRVLKPGGRLLLVDGNWEQGHSFLYRLRRQIADFLSPLPEKSPDETTKDQRIRKQLPYRNGLTLEHLRHDLIQAGFVIVQKVSVSTLYGQGMKAWPLSVRLRQSSENRFALVCTAS</sequence>
<evidence type="ECO:0000259" key="1">
    <source>
        <dbReference type="Pfam" id="PF08241"/>
    </source>
</evidence>